<dbReference type="Proteomes" id="UP001595867">
    <property type="component" value="Unassembled WGS sequence"/>
</dbReference>
<dbReference type="Gene3D" id="3.20.20.80">
    <property type="entry name" value="Glycosidases"/>
    <property type="match status" value="1"/>
</dbReference>
<accession>A0ABV8IZP4</accession>
<dbReference type="SUPFAM" id="SSF49303">
    <property type="entry name" value="beta-Galactosidase/glucuronidase domain"/>
    <property type="match status" value="2"/>
</dbReference>
<name>A0ABV8IZP4_9ACTN</name>
<keyword evidence="9" id="KW-1185">Reference proteome</keyword>
<dbReference type="InterPro" id="IPR036156">
    <property type="entry name" value="Beta-gal/glucu_dom_sf"/>
</dbReference>
<keyword evidence="5" id="KW-0326">Glycosidase</keyword>
<dbReference type="Pfam" id="PF02837">
    <property type="entry name" value="Glyco_hydro_2_N"/>
    <property type="match status" value="1"/>
</dbReference>
<gene>
    <name evidence="8" type="ORF">ACFO0C_25605</name>
</gene>
<dbReference type="GO" id="GO:0016787">
    <property type="term" value="F:hydrolase activity"/>
    <property type="evidence" value="ECO:0007669"/>
    <property type="project" value="UniProtKB-KW"/>
</dbReference>
<evidence type="ECO:0000259" key="7">
    <source>
        <dbReference type="SMART" id="SM01038"/>
    </source>
</evidence>
<evidence type="ECO:0000313" key="9">
    <source>
        <dbReference type="Proteomes" id="UP001595867"/>
    </source>
</evidence>
<evidence type="ECO:0000256" key="1">
    <source>
        <dbReference type="ARBA" id="ARBA00001412"/>
    </source>
</evidence>
<comment type="caution">
    <text evidence="8">The sequence shown here is derived from an EMBL/GenBank/DDBJ whole genome shotgun (WGS) entry which is preliminary data.</text>
</comment>
<organism evidence="8 9">
    <name type="scientific">Actinoplanes subglobosus</name>
    <dbReference type="NCBI Taxonomy" id="1547892"/>
    <lineage>
        <taxon>Bacteria</taxon>
        <taxon>Bacillati</taxon>
        <taxon>Actinomycetota</taxon>
        <taxon>Actinomycetes</taxon>
        <taxon>Micromonosporales</taxon>
        <taxon>Micromonosporaceae</taxon>
        <taxon>Actinoplanes</taxon>
    </lineage>
</organism>
<keyword evidence="4 8" id="KW-0378">Hydrolase</keyword>
<dbReference type="SMART" id="SM01038">
    <property type="entry name" value="Bgal_small_N"/>
    <property type="match status" value="1"/>
</dbReference>
<comment type="catalytic activity">
    <reaction evidence="1">
        <text>Hydrolysis of terminal non-reducing beta-D-galactose residues in beta-D-galactosides.</text>
        <dbReference type="EC" id="3.2.1.23"/>
    </reaction>
</comment>
<dbReference type="PANTHER" id="PTHR46323:SF2">
    <property type="entry name" value="BETA-GALACTOSIDASE"/>
    <property type="match status" value="1"/>
</dbReference>
<evidence type="ECO:0000256" key="2">
    <source>
        <dbReference type="ARBA" id="ARBA00007401"/>
    </source>
</evidence>
<dbReference type="InterPro" id="IPR032312">
    <property type="entry name" value="LacZ_4"/>
</dbReference>
<dbReference type="Gene3D" id="2.70.98.10">
    <property type="match status" value="1"/>
</dbReference>
<comment type="similarity">
    <text evidence="2">Belongs to the glycosyl hydrolase 2 family.</text>
</comment>
<dbReference type="SUPFAM" id="SSF51445">
    <property type="entry name" value="(Trans)glycosidases"/>
    <property type="match status" value="1"/>
</dbReference>
<dbReference type="InterPro" id="IPR013783">
    <property type="entry name" value="Ig-like_fold"/>
</dbReference>
<feature type="domain" description="Beta galactosidase small chain/" evidence="7">
    <location>
        <begin position="687"/>
        <end position="942"/>
    </location>
</feature>
<dbReference type="EC" id="3.2.1.23" evidence="3"/>
<dbReference type="SUPFAM" id="SSF74650">
    <property type="entry name" value="Galactose mutarotase-like"/>
    <property type="match status" value="1"/>
</dbReference>
<protein>
    <recommendedName>
        <fullName evidence="3">beta-galactosidase</fullName>
        <ecNumber evidence="3">3.2.1.23</ecNumber>
    </recommendedName>
    <alternativeName>
        <fullName evidence="6">Lactase</fullName>
    </alternativeName>
</protein>
<dbReference type="InterPro" id="IPR006104">
    <property type="entry name" value="Glyco_hydro_2_N"/>
</dbReference>
<dbReference type="InterPro" id="IPR006103">
    <property type="entry name" value="Glyco_hydro_2_cat"/>
</dbReference>
<evidence type="ECO:0000256" key="4">
    <source>
        <dbReference type="ARBA" id="ARBA00022801"/>
    </source>
</evidence>
<dbReference type="Gene3D" id="2.60.120.260">
    <property type="entry name" value="Galactose-binding domain-like"/>
    <property type="match status" value="1"/>
</dbReference>
<dbReference type="PRINTS" id="PR00132">
    <property type="entry name" value="GLHYDRLASE2"/>
</dbReference>
<dbReference type="PANTHER" id="PTHR46323">
    <property type="entry name" value="BETA-GALACTOSIDASE"/>
    <property type="match status" value="1"/>
</dbReference>
<dbReference type="RefSeq" id="WP_378069219.1">
    <property type="nucleotide sequence ID" value="NZ_JBHSBL010000019.1"/>
</dbReference>
<dbReference type="InterPro" id="IPR008979">
    <property type="entry name" value="Galactose-bd-like_sf"/>
</dbReference>
<dbReference type="InterPro" id="IPR017853">
    <property type="entry name" value="GH"/>
</dbReference>
<evidence type="ECO:0000256" key="3">
    <source>
        <dbReference type="ARBA" id="ARBA00012756"/>
    </source>
</evidence>
<dbReference type="EMBL" id="JBHSBL010000019">
    <property type="protein sequence ID" value="MFC4068318.1"/>
    <property type="molecule type" value="Genomic_DNA"/>
</dbReference>
<dbReference type="Pfam" id="PF02929">
    <property type="entry name" value="Bgal_small_N"/>
    <property type="match status" value="1"/>
</dbReference>
<dbReference type="Pfam" id="PF16353">
    <property type="entry name" value="LacZ_4"/>
    <property type="match status" value="1"/>
</dbReference>
<dbReference type="InterPro" id="IPR014718">
    <property type="entry name" value="GH-type_carb-bd"/>
</dbReference>
<dbReference type="Gene3D" id="2.60.40.10">
    <property type="entry name" value="Immunoglobulins"/>
    <property type="match status" value="2"/>
</dbReference>
<evidence type="ECO:0000256" key="6">
    <source>
        <dbReference type="ARBA" id="ARBA00032230"/>
    </source>
</evidence>
<dbReference type="Pfam" id="PF02836">
    <property type="entry name" value="Glyco_hydro_2_C"/>
    <property type="match status" value="1"/>
</dbReference>
<dbReference type="InterPro" id="IPR004199">
    <property type="entry name" value="B-gal_small/dom_5"/>
</dbReference>
<dbReference type="InterPro" id="IPR011013">
    <property type="entry name" value="Gal_mutarotase_sf_dom"/>
</dbReference>
<sequence>MNIDRMRRDVEDPRVVGWGRMPQRAERSDADTIERISLRGTWDFAWSPTLSFNPGLSENDTWGKIEVPAVWELNGHGTPYYLAFRYPPAIGRDGRLSTTDRPTGVYRRHLDIPPEWAGRRITLRFESVKSAFHLLIDGELVGYSEGSMTGATFDLTGRTGCEVTVVVHRYSTGTILEDQDMWFLSGITRDVWLEAEPAHAPWDIAVTTDYDHVEERGSLRVEVDAHVQVHLGDDLIAEGSGSLQAVDLRVRPWSAETPMLYGLRVTTQPQDGTPDVRHLRVGFRRVEIAGEQLRVNGRPIVLHGVNRHDFHPSRIWDVPADVREHDIALMKAANVNAIRLSHYPNPDQVYRLADEHGLYVMDEAEVESHGVRRRGIPGDDPQWLPSVLARVEAMVRRSRNHPSVIMWSLGNEAGDGEAFRAAKRAVLALDDTRPVHYEGDTTLTTSDVYSLMYPTPQLERRIGRHRDVRINPLQRLLNKLGGDDKAFTARQYAGRPVIACEYAHAMENSFGNAADHVENFHRYPNWAGGFVWDWVDQTIAVPLKSGIDRQAYGGAFGETPTDRWFCANGIVAADRTPHPAYDELAKVYQHVVITRTGDGIRLTNRHTFLDLTGQTLRWRLERDGTTVASGEVGDIVTAPGRTRDLRLPIMPIAGPGLWALMIEVGEIAWEQFELARIPDTGFSEYAGVDTRDGAITSLRFGGVEFLRSPLRLNLWRAATDNDRGLANFAPVLTPLTGVNAWRRANRRARPYRNDPGRMRWRVRGADIRLAVEATLSGVRVEMWATAGRHQLIRAGLTGTLDDRLSHVEWIGRGRGENYRDRCSGSPLGRWSRSVEEFPHRYAHPQENGNRTGLERLTLTGGGLTLTIRRIAGDPFEASVRPYTQEQLAAAAYADELPATGPATLSLDVAQRGVGGDKPGDLRLQRAGRLAPGRTWHCAWLIEGTTR</sequence>
<dbReference type="InterPro" id="IPR050347">
    <property type="entry name" value="Bact_Beta-galactosidase"/>
</dbReference>
<dbReference type="InterPro" id="IPR006101">
    <property type="entry name" value="Glyco_hydro_2"/>
</dbReference>
<evidence type="ECO:0000256" key="5">
    <source>
        <dbReference type="ARBA" id="ARBA00023295"/>
    </source>
</evidence>
<proteinExistence type="inferred from homology"/>
<evidence type="ECO:0000313" key="8">
    <source>
        <dbReference type="EMBL" id="MFC4068318.1"/>
    </source>
</evidence>
<reference evidence="9" key="1">
    <citation type="journal article" date="2019" name="Int. J. Syst. Evol. Microbiol.">
        <title>The Global Catalogue of Microorganisms (GCM) 10K type strain sequencing project: providing services to taxonomists for standard genome sequencing and annotation.</title>
        <authorList>
            <consortium name="The Broad Institute Genomics Platform"/>
            <consortium name="The Broad Institute Genome Sequencing Center for Infectious Disease"/>
            <person name="Wu L."/>
            <person name="Ma J."/>
        </authorList>
    </citation>
    <scope>NUCLEOTIDE SEQUENCE [LARGE SCALE GENOMIC DNA]</scope>
    <source>
        <strain evidence="9">TBRC 5832</strain>
    </source>
</reference>
<dbReference type="SUPFAM" id="SSF49785">
    <property type="entry name" value="Galactose-binding domain-like"/>
    <property type="match status" value="1"/>
</dbReference>